<name>A0AAD5K434_9FUNG</name>
<evidence type="ECO:0000313" key="1">
    <source>
        <dbReference type="EMBL" id="KAI9255102.1"/>
    </source>
</evidence>
<gene>
    <name evidence="1" type="ORF">BDA99DRAFT_562377</name>
</gene>
<reference evidence="1" key="1">
    <citation type="journal article" date="2022" name="IScience">
        <title>Evolution of zygomycete secretomes and the origins of terrestrial fungal ecologies.</title>
        <authorList>
            <person name="Chang Y."/>
            <person name="Wang Y."/>
            <person name="Mondo S."/>
            <person name="Ahrendt S."/>
            <person name="Andreopoulos W."/>
            <person name="Barry K."/>
            <person name="Beard J."/>
            <person name="Benny G.L."/>
            <person name="Blankenship S."/>
            <person name="Bonito G."/>
            <person name="Cuomo C."/>
            <person name="Desiro A."/>
            <person name="Gervers K.A."/>
            <person name="Hundley H."/>
            <person name="Kuo A."/>
            <person name="LaButti K."/>
            <person name="Lang B.F."/>
            <person name="Lipzen A."/>
            <person name="O'Donnell K."/>
            <person name="Pangilinan J."/>
            <person name="Reynolds N."/>
            <person name="Sandor L."/>
            <person name="Smith M.E."/>
            <person name="Tsang A."/>
            <person name="Grigoriev I.V."/>
            <person name="Stajich J.E."/>
            <person name="Spatafora J.W."/>
        </authorList>
    </citation>
    <scope>NUCLEOTIDE SEQUENCE</scope>
    <source>
        <strain evidence="1">RSA 2281</strain>
    </source>
</reference>
<organism evidence="1 2">
    <name type="scientific">Phascolomyces articulosus</name>
    <dbReference type="NCBI Taxonomy" id="60185"/>
    <lineage>
        <taxon>Eukaryota</taxon>
        <taxon>Fungi</taxon>
        <taxon>Fungi incertae sedis</taxon>
        <taxon>Mucoromycota</taxon>
        <taxon>Mucoromycotina</taxon>
        <taxon>Mucoromycetes</taxon>
        <taxon>Mucorales</taxon>
        <taxon>Lichtheimiaceae</taxon>
        <taxon>Phascolomyces</taxon>
    </lineage>
</organism>
<dbReference type="EMBL" id="JAIXMP010000023">
    <property type="protein sequence ID" value="KAI9255102.1"/>
    <property type="molecule type" value="Genomic_DNA"/>
</dbReference>
<sequence length="174" mass="19624">MSSPMNNSYYDDNYVDAIDERLLFNEDDDIIFHPSSPAATVLSDNGSYMNSRQPNKTKKLPWQLKHSYSSPSIYHHSSLTASLTNNNDITNGNNSNNKVFSSSTSSSIPIILITDYDNDKNSMNEVIASQEFLLHQQQVYHEKGKPSSYTPPISISSYQASLSEQYRTTLSRLL</sequence>
<protein>
    <submittedName>
        <fullName evidence="1">Uncharacterized protein</fullName>
    </submittedName>
</protein>
<evidence type="ECO:0000313" key="2">
    <source>
        <dbReference type="Proteomes" id="UP001209540"/>
    </source>
</evidence>
<dbReference type="AlphaFoldDB" id="A0AAD5K434"/>
<comment type="caution">
    <text evidence="1">The sequence shown here is derived from an EMBL/GenBank/DDBJ whole genome shotgun (WGS) entry which is preliminary data.</text>
</comment>
<proteinExistence type="predicted"/>
<keyword evidence="2" id="KW-1185">Reference proteome</keyword>
<dbReference type="Proteomes" id="UP001209540">
    <property type="component" value="Unassembled WGS sequence"/>
</dbReference>
<reference evidence="1" key="2">
    <citation type="submission" date="2023-02" db="EMBL/GenBank/DDBJ databases">
        <authorList>
            <consortium name="DOE Joint Genome Institute"/>
            <person name="Mondo S.J."/>
            <person name="Chang Y."/>
            <person name="Wang Y."/>
            <person name="Ahrendt S."/>
            <person name="Andreopoulos W."/>
            <person name="Barry K."/>
            <person name="Beard J."/>
            <person name="Benny G.L."/>
            <person name="Blankenship S."/>
            <person name="Bonito G."/>
            <person name="Cuomo C."/>
            <person name="Desiro A."/>
            <person name="Gervers K.A."/>
            <person name="Hundley H."/>
            <person name="Kuo A."/>
            <person name="LaButti K."/>
            <person name="Lang B.F."/>
            <person name="Lipzen A."/>
            <person name="O'Donnell K."/>
            <person name="Pangilinan J."/>
            <person name="Reynolds N."/>
            <person name="Sandor L."/>
            <person name="Smith M.W."/>
            <person name="Tsang A."/>
            <person name="Grigoriev I.V."/>
            <person name="Stajich J.E."/>
            <person name="Spatafora J.W."/>
        </authorList>
    </citation>
    <scope>NUCLEOTIDE SEQUENCE</scope>
    <source>
        <strain evidence="1">RSA 2281</strain>
    </source>
</reference>
<accession>A0AAD5K434</accession>